<accession>A0AA50Q1W4</accession>
<dbReference type="Proteomes" id="UP001236800">
    <property type="component" value="Chromosome"/>
</dbReference>
<sequence>MASFPKEKSPLYQYLEQDKQSVAKKQPQAVDLSPMAKIWHIVAMIPQGKVSSYGKIADYAGLPGRARYVSKALKAAPEHLSLPWHRVLNSQGKISFEKNSTFFQEQMELLRIEGITVNCGKINLSEYEWRPDLVTLVMAMPF</sequence>
<evidence type="ECO:0000256" key="1">
    <source>
        <dbReference type="ARBA" id="ARBA00022763"/>
    </source>
</evidence>
<dbReference type="GO" id="GO:0006281">
    <property type="term" value="P:DNA repair"/>
    <property type="evidence" value="ECO:0007669"/>
    <property type="project" value="InterPro"/>
</dbReference>
<dbReference type="PANTHER" id="PTHR42942:SF1">
    <property type="entry name" value="ALKYLTRANSFERASE-LIKE PROTEIN 1"/>
    <property type="match status" value="1"/>
</dbReference>
<dbReference type="InterPro" id="IPR014048">
    <property type="entry name" value="MethylDNA_cys_MeTrfase_DNA-bd"/>
</dbReference>
<keyword evidence="1" id="KW-0227">DNA damage</keyword>
<reference evidence="3" key="1">
    <citation type="submission" date="2023-08" db="EMBL/GenBank/DDBJ databases">
        <title>Complete genome sequence of Shewanella oncorhynchi Z-P2, a siderophore putrebactin-producing bacterium.</title>
        <authorList>
            <person name="Zhang Y."/>
        </authorList>
    </citation>
    <scope>NUCLEOTIDE SEQUENCE</scope>
    <source>
        <strain evidence="3">Z-P2</strain>
    </source>
</reference>
<dbReference type="KEGG" id="sog:RA178_12160"/>
<dbReference type="InterPro" id="IPR036217">
    <property type="entry name" value="MethylDNA_cys_MeTrfase_DNAb"/>
</dbReference>
<dbReference type="InterPro" id="IPR036388">
    <property type="entry name" value="WH-like_DNA-bd_sf"/>
</dbReference>
<dbReference type="GO" id="GO:0003824">
    <property type="term" value="F:catalytic activity"/>
    <property type="evidence" value="ECO:0007669"/>
    <property type="project" value="InterPro"/>
</dbReference>
<dbReference type="RefSeq" id="WP_263185552.1">
    <property type="nucleotide sequence ID" value="NZ_CP132914.1"/>
</dbReference>
<name>A0AA50Q1W4_9GAMM</name>
<protein>
    <submittedName>
        <fullName evidence="3">MGMT family protein</fullName>
    </submittedName>
</protein>
<proteinExistence type="predicted"/>
<dbReference type="InterPro" id="IPR052520">
    <property type="entry name" value="ATL_DNA_repair"/>
</dbReference>
<gene>
    <name evidence="3" type="ORF">RA178_12160</name>
</gene>
<dbReference type="PANTHER" id="PTHR42942">
    <property type="entry name" value="6-O-METHYLGUANINE DNA METHYLTRANSFERASE"/>
    <property type="match status" value="1"/>
</dbReference>
<dbReference type="Pfam" id="PF01035">
    <property type="entry name" value="DNA_binding_1"/>
    <property type="match status" value="1"/>
</dbReference>
<dbReference type="CDD" id="cd06445">
    <property type="entry name" value="ATase"/>
    <property type="match status" value="1"/>
</dbReference>
<dbReference type="AlphaFoldDB" id="A0AA50Q1W4"/>
<dbReference type="Gene3D" id="1.10.10.10">
    <property type="entry name" value="Winged helix-like DNA-binding domain superfamily/Winged helix DNA-binding domain"/>
    <property type="match status" value="1"/>
</dbReference>
<organism evidence="3">
    <name type="scientific">Shewanella oncorhynchi</name>
    <dbReference type="NCBI Taxonomy" id="2726434"/>
    <lineage>
        <taxon>Bacteria</taxon>
        <taxon>Pseudomonadati</taxon>
        <taxon>Pseudomonadota</taxon>
        <taxon>Gammaproteobacteria</taxon>
        <taxon>Alteromonadales</taxon>
        <taxon>Shewanellaceae</taxon>
        <taxon>Shewanella</taxon>
    </lineage>
</organism>
<dbReference type="GeneID" id="301339949"/>
<dbReference type="SUPFAM" id="SSF46767">
    <property type="entry name" value="Methylated DNA-protein cysteine methyltransferase, C-terminal domain"/>
    <property type="match status" value="1"/>
</dbReference>
<evidence type="ECO:0000313" key="3">
    <source>
        <dbReference type="EMBL" id="WMB71199.1"/>
    </source>
</evidence>
<dbReference type="EMBL" id="CP132914">
    <property type="protein sequence ID" value="WMB71199.1"/>
    <property type="molecule type" value="Genomic_DNA"/>
</dbReference>
<feature type="domain" description="Methylated-DNA-[protein]-cysteine S-methyltransferase DNA binding" evidence="2">
    <location>
        <begin position="36"/>
        <end position="115"/>
    </location>
</feature>
<evidence type="ECO:0000259" key="2">
    <source>
        <dbReference type="Pfam" id="PF01035"/>
    </source>
</evidence>